<keyword evidence="1" id="KW-0812">Transmembrane</keyword>
<evidence type="ECO:0000313" key="2">
    <source>
        <dbReference type="EMBL" id="AWM13265.1"/>
    </source>
</evidence>
<sequence>MEENKLRAALQEKEIVFEQHFYLYQKNVRRFENYIKYDAFKDLKLIFEIYSEIFHLRGYNYNKLTPDKMEKLLTPFSISEQRELLNHLIKSLSKNGNDDEAKEMMCILNDVELKYYWEKIKNGQDFFTSLFKLFLKGISYNLYILLLMIIIYLFFSTLIFCDAKFEIFAIIEVKKISFTECVWSNNFANLISYLFELDEKMEVKPLNFWGVILLAFQKAFLFLVIGNYLIMEMFNKIKLQ</sequence>
<name>A0A2U8QTX6_9FLAO</name>
<evidence type="ECO:0000313" key="3">
    <source>
        <dbReference type="Proteomes" id="UP000245429"/>
    </source>
</evidence>
<feature type="transmembrane region" description="Helical" evidence="1">
    <location>
        <begin position="140"/>
        <end position="160"/>
    </location>
</feature>
<gene>
    <name evidence="2" type="ORF">DI487_04895</name>
</gene>
<dbReference type="OrthoDB" id="9859363at2"/>
<keyword evidence="1" id="KW-0472">Membrane</keyword>
<proteinExistence type="predicted"/>
<evidence type="ECO:0000256" key="1">
    <source>
        <dbReference type="SAM" id="Phobius"/>
    </source>
</evidence>
<dbReference type="Proteomes" id="UP000245429">
    <property type="component" value="Chromosome"/>
</dbReference>
<dbReference type="RefSeq" id="WP_109568668.1">
    <property type="nucleotide sequence ID" value="NZ_CP029463.1"/>
</dbReference>
<accession>A0A2U8QTX6</accession>
<protein>
    <submittedName>
        <fullName evidence="2">Uncharacterized protein</fullName>
    </submittedName>
</protein>
<keyword evidence="1" id="KW-1133">Transmembrane helix</keyword>
<dbReference type="AlphaFoldDB" id="A0A2U8QTX6"/>
<reference evidence="2 3" key="1">
    <citation type="submission" date="2018-05" db="EMBL/GenBank/DDBJ databases">
        <title>Flavobacterium sp. MEBiC07310.</title>
        <authorList>
            <person name="Baek K."/>
        </authorList>
    </citation>
    <scope>NUCLEOTIDE SEQUENCE [LARGE SCALE GENOMIC DNA]</scope>
    <source>
        <strain evidence="2 3">MEBiC07310</strain>
    </source>
</reference>
<keyword evidence="3" id="KW-1185">Reference proteome</keyword>
<dbReference type="EMBL" id="CP029463">
    <property type="protein sequence ID" value="AWM13265.1"/>
    <property type="molecule type" value="Genomic_DNA"/>
</dbReference>
<dbReference type="KEGG" id="fse:DI487_04895"/>
<organism evidence="2 3">
    <name type="scientific">Flavobacterium sediminis</name>
    <dbReference type="NCBI Taxonomy" id="2201181"/>
    <lineage>
        <taxon>Bacteria</taxon>
        <taxon>Pseudomonadati</taxon>
        <taxon>Bacteroidota</taxon>
        <taxon>Flavobacteriia</taxon>
        <taxon>Flavobacteriales</taxon>
        <taxon>Flavobacteriaceae</taxon>
        <taxon>Flavobacterium</taxon>
    </lineage>
</organism>
<feature type="transmembrane region" description="Helical" evidence="1">
    <location>
        <begin position="208"/>
        <end position="230"/>
    </location>
</feature>